<evidence type="ECO:0000256" key="3">
    <source>
        <dbReference type="ARBA" id="ARBA00023125"/>
    </source>
</evidence>
<dbReference type="InterPro" id="IPR050987">
    <property type="entry name" value="AtrR-like"/>
</dbReference>
<sequence length="263" mass="30977">MEEPLATRMHGFPLNASGLSQVLKKRPEFWSPSPWNDVNEPDQPPLIFPEEDLLRDLISLYFSRLHYIYPLFHKPTFERQVFQEQRHLSDRVFGATLLAVCSNASRYSNDPRNLYDNSQSEHSIGWKYFRQVRFLRATFLQSMSLSEVQLYALSLLFLFPTSLGDSSWPWDMCRPCIRLAHAVVSSIQQQSHGSWSLHCDVVECELWKRALWVLTFFEQSRGIFVGRPIELISEQLDFDFLRECDDEWWFNPHNPELAFIQPT</sequence>
<dbReference type="InterPro" id="IPR007219">
    <property type="entry name" value="XnlR_reg_dom"/>
</dbReference>
<keyword evidence="2" id="KW-0479">Metal-binding</keyword>
<dbReference type="PANTHER" id="PTHR46910">
    <property type="entry name" value="TRANSCRIPTION FACTOR PDR1"/>
    <property type="match status" value="1"/>
</dbReference>
<dbReference type="Proteomes" id="UP000799118">
    <property type="component" value="Unassembled WGS sequence"/>
</dbReference>
<comment type="subcellular location">
    <subcellularLocation>
        <location evidence="1">Nucleus</location>
    </subcellularLocation>
</comment>
<protein>
    <recommendedName>
        <fullName evidence="5">Xylanolytic transcriptional activator regulatory domain-containing protein</fullName>
    </recommendedName>
</protein>
<gene>
    <name evidence="6" type="ORF">BT96DRAFT_980430</name>
</gene>
<proteinExistence type="predicted"/>
<evidence type="ECO:0000256" key="1">
    <source>
        <dbReference type="ARBA" id="ARBA00004123"/>
    </source>
</evidence>
<keyword evidence="3" id="KW-0238">DNA-binding</keyword>
<dbReference type="CDD" id="cd12148">
    <property type="entry name" value="fungal_TF_MHR"/>
    <property type="match status" value="1"/>
</dbReference>
<reference evidence="6" key="1">
    <citation type="journal article" date="2019" name="Environ. Microbiol.">
        <title>Fungal ecological strategies reflected in gene transcription - a case study of two litter decomposers.</title>
        <authorList>
            <person name="Barbi F."/>
            <person name="Kohler A."/>
            <person name="Barry K."/>
            <person name="Baskaran P."/>
            <person name="Daum C."/>
            <person name="Fauchery L."/>
            <person name="Ihrmark K."/>
            <person name="Kuo A."/>
            <person name="LaButti K."/>
            <person name="Lipzen A."/>
            <person name="Morin E."/>
            <person name="Grigoriev I.V."/>
            <person name="Henrissat B."/>
            <person name="Lindahl B."/>
            <person name="Martin F."/>
        </authorList>
    </citation>
    <scope>NUCLEOTIDE SEQUENCE</scope>
    <source>
        <strain evidence="6">JB14</strain>
    </source>
</reference>
<organism evidence="6 7">
    <name type="scientific">Gymnopus androsaceus JB14</name>
    <dbReference type="NCBI Taxonomy" id="1447944"/>
    <lineage>
        <taxon>Eukaryota</taxon>
        <taxon>Fungi</taxon>
        <taxon>Dikarya</taxon>
        <taxon>Basidiomycota</taxon>
        <taxon>Agaricomycotina</taxon>
        <taxon>Agaricomycetes</taxon>
        <taxon>Agaricomycetidae</taxon>
        <taxon>Agaricales</taxon>
        <taxon>Marasmiineae</taxon>
        <taxon>Omphalotaceae</taxon>
        <taxon>Gymnopus</taxon>
    </lineage>
</organism>
<evidence type="ECO:0000313" key="7">
    <source>
        <dbReference type="Proteomes" id="UP000799118"/>
    </source>
</evidence>
<evidence type="ECO:0000313" key="6">
    <source>
        <dbReference type="EMBL" id="KAE9390091.1"/>
    </source>
</evidence>
<dbReference type="GO" id="GO:0006351">
    <property type="term" value="P:DNA-templated transcription"/>
    <property type="evidence" value="ECO:0007669"/>
    <property type="project" value="InterPro"/>
</dbReference>
<name>A0A6A4GWG0_9AGAR</name>
<dbReference type="GO" id="GO:0005634">
    <property type="term" value="C:nucleus"/>
    <property type="evidence" value="ECO:0007669"/>
    <property type="project" value="UniProtKB-SubCell"/>
</dbReference>
<dbReference type="GO" id="GO:0003677">
    <property type="term" value="F:DNA binding"/>
    <property type="evidence" value="ECO:0007669"/>
    <property type="project" value="UniProtKB-KW"/>
</dbReference>
<dbReference type="OrthoDB" id="4456959at2759"/>
<dbReference type="AlphaFoldDB" id="A0A6A4GWG0"/>
<evidence type="ECO:0000256" key="2">
    <source>
        <dbReference type="ARBA" id="ARBA00022723"/>
    </source>
</evidence>
<feature type="domain" description="Xylanolytic transcriptional activator regulatory" evidence="5">
    <location>
        <begin position="58"/>
        <end position="249"/>
    </location>
</feature>
<keyword evidence="7" id="KW-1185">Reference proteome</keyword>
<evidence type="ECO:0000259" key="5">
    <source>
        <dbReference type="Pfam" id="PF04082"/>
    </source>
</evidence>
<dbReference type="EMBL" id="ML769670">
    <property type="protein sequence ID" value="KAE9390091.1"/>
    <property type="molecule type" value="Genomic_DNA"/>
</dbReference>
<accession>A0A6A4GWG0</accession>
<dbReference type="GO" id="GO:0008270">
    <property type="term" value="F:zinc ion binding"/>
    <property type="evidence" value="ECO:0007669"/>
    <property type="project" value="InterPro"/>
</dbReference>
<dbReference type="GO" id="GO:0003700">
    <property type="term" value="F:DNA-binding transcription factor activity"/>
    <property type="evidence" value="ECO:0007669"/>
    <property type="project" value="InterPro"/>
</dbReference>
<evidence type="ECO:0000256" key="4">
    <source>
        <dbReference type="ARBA" id="ARBA00023242"/>
    </source>
</evidence>
<keyword evidence="4" id="KW-0539">Nucleus</keyword>
<dbReference type="PANTHER" id="PTHR46910:SF3">
    <property type="entry name" value="HALOTOLERANCE PROTEIN 9-RELATED"/>
    <property type="match status" value="1"/>
</dbReference>
<dbReference type="Pfam" id="PF04082">
    <property type="entry name" value="Fungal_trans"/>
    <property type="match status" value="1"/>
</dbReference>